<dbReference type="PANTHER" id="PTHR21098">
    <property type="entry name" value="RIBOFLAVIN SYNTHASE ALPHA CHAIN"/>
    <property type="match status" value="1"/>
</dbReference>
<dbReference type="Pfam" id="PF00677">
    <property type="entry name" value="Lum_binding"/>
    <property type="match status" value="2"/>
</dbReference>
<feature type="repeat" description="Lumazine-binding" evidence="3">
    <location>
        <begin position="35"/>
        <end position="134"/>
    </location>
</feature>
<dbReference type="InterPro" id="IPR001783">
    <property type="entry name" value="Lumazine-bd"/>
</dbReference>
<evidence type="ECO:0000259" key="4">
    <source>
        <dbReference type="PROSITE" id="PS51177"/>
    </source>
</evidence>
<dbReference type="Gene3D" id="2.40.30.20">
    <property type="match status" value="2"/>
</dbReference>
<proteinExistence type="predicted"/>
<dbReference type="InterPro" id="IPR023366">
    <property type="entry name" value="ATP_synth_asu-like_sf"/>
</dbReference>
<dbReference type="NCBIfam" id="NF006767">
    <property type="entry name" value="PRK09289.1"/>
    <property type="match status" value="1"/>
</dbReference>
<dbReference type="EMBL" id="JBGUBD010000003">
    <property type="protein sequence ID" value="MFA9477806.1"/>
    <property type="molecule type" value="Genomic_DNA"/>
</dbReference>
<keyword evidence="6" id="KW-1185">Reference proteome</keyword>
<dbReference type="InterPro" id="IPR026017">
    <property type="entry name" value="Lumazine-bd_dom"/>
</dbReference>
<evidence type="ECO:0000256" key="3">
    <source>
        <dbReference type="PROSITE-ProRule" id="PRU00524"/>
    </source>
</evidence>
<dbReference type="NCBIfam" id="TIGR00187">
    <property type="entry name" value="ribE"/>
    <property type="match status" value="1"/>
</dbReference>
<dbReference type="SUPFAM" id="SSF63380">
    <property type="entry name" value="Riboflavin synthase domain-like"/>
    <property type="match status" value="2"/>
</dbReference>
<gene>
    <name evidence="5" type="ORF">ACERK3_05800</name>
</gene>
<dbReference type="PANTHER" id="PTHR21098:SF0">
    <property type="entry name" value="RIBOFLAVIN SYNTHASE"/>
    <property type="match status" value="1"/>
</dbReference>
<evidence type="ECO:0000256" key="2">
    <source>
        <dbReference type="NCBIfam" id="TIGR00187"/>
    </source>
</evidence>
<evidence type="ECO:0000313" key="6">
    <source>
        <dbReference type="Proteomes" id="UP001575105"/>
    </source>
</evidence>
<comment type="caution">
    <text evidence="5">The sequence shown here is derived from an EMBL/GenBank/DDBJ whole genome shotgun (WGS) entry which is preliminary data.</text>
</comment>
<feature type="repeat" description="Lumazine-binding" evidence="3">
    <location>
        <begin position="135"/>
        <end position="231"/>
    </location>
</feature>
<dbReference type="Proteomes" id="UP001575105">
    <property type="component" value="Unassembled WGS sequence"/>
</dbReference>
<feature type="domain" description="Lumazine-binding" evidence="4">
    <location>
        <begin position="35"/>
        <end position="134"/>
    </location>
</feature>
<name>A0ABV4U4Z2_9BACT</name>
<dbReference type="GO" id="GO:0004746">
    <property type="term" value="F:riboflavin synthase activity"/>
    <property type="evidence" value="ECO:0007669"/>
    <property type="project" value="UniProtKB-EC"/>
</dbReference>
<keyword evidence="5" id="KW-0808">Transferase</keyword>
<organism evidence="5 6">
    <name type="scientific">Natronomicrosphaera hydrolytica</name>
    <dbReference type="NCBI Taxonomy" id="3242702"/>
    <lineage>
        <taxon>Bacteria</taxon>
        <taxon>Pseudomonadati</taxon>
        <taxon>Planctomycetota</taxon>
        <taxon>Phycisphaerae</taxon>
        <taxon>Phycisphaerales</taxon>
        <taxon>Phycisphaeraceae</taxon>
        <taxon>Natronomicrosphaera</taxon>
    </lineage>
</organism>
<dbReference type="RefSeq" id="WP_425344731.1">
    <property type="nucleotide sequence ID" value="NZ_JBGUBD010000003.1"/>
</dbReference>
<keyword evidence="1" id="KW-0677">Repeat</keyword>
<feature type="domain" description="Lumazine-binding" evidence="4">
    <location>
        <begin position="135"/>
        <end position="231"/>
    </location>
</feature>
<accession>A0ABV4U4Z2</accession>
<dbReference type="PROSITE" id="PS51177">
    <property type="entry name" value="LUMAZINE_BIND"/>
    <property type="match status" value="2"/>
</dbReference>
<dbReference type="InterPro" id="IPR017938">
    <property type="entry name" value="Riboflavin_synthase-like_b-brl"/>
</dbReference>
<dbReference type="CDD" id="cd00402">
    <property type="entry name" value="Riboflavin_synthase_like"/>
    <property type="match status" value="1"/>
</dbReference>
<evidence type="ECO:0000313" key="5">
    <source>
        <dbReference type="EMBL" id="MFA9477806.1"/>
    </source>
</evidence>
<evidence type="ECO:0000256" key="1">
    <source>
        <dbReference type="ARBA" id="ARBA00022737"/>
    </source>
</evidence>
<protein>
    <recommendedName>
        <fullName evidence="2">Riboflavin synthase</fullName>
        <ecNumber evidence="2">2.5.1.9</ecNumber>
    </recommendedName>
</protein>
<dbReference type="NCBIfam" id="NF009566">
    <property type="entry name" value="PRK13020.1"/>
    <property type="match status" value="1"/>
</dbReference>
<sequence length="263" mass="28231">MKEILSLVEADKDLCGSGHREPLPIARFVATLARMFTGIVQSKVSVVHFDRNDFGGRLVVSRAEWTPIGGYEPTLGDSICLAGVCLTVVEATAAALSFDVIAETLRCTTLGELKPGDAINLEPALLPSQPLGGHFLQGHVDGVGTVRNVHKADDEWRITIEPPTVMMDYVAPKGSIAIDGVSLTVASVSTSTFDVALIPTTLELTTLAQLESGMRVNLESDMLARTVIHTLKRWQGSHVQSEDGKRGEPVTWSLLREAGFVTG</sequence>
<dbReference type="EC" id="2.5.1.9" evidence="2"/>
<reference evidence="5 6" key="1">
    <citation type="submission" date="2024-08" db="EMBL/GenBank/DDBJ databases">
        <title>Whole-genome sequencing of halo(alkali)philic microorganisms from hypersaline lakes.</title>
        <authorList>
            <person name="Sorokin D.Y."/>
            <person name="Merkel A.Y."/>
            <person name="Messina E."/>
            <person name="Yakimov M."/>
        </authorList>
    </citation>
    <scope>NUCLEOTIDE SEQUENCE [LARGE SCALE GENOMIC DNA]</scope>
    <source>
        <strain evidence="5 6">AB-hyl4</strain>
    </source>
</reference>